<sequence length="118" mass="13585">MAVDCVTITTMVVVSHNPRQHYSREQQWLESHPVEKDLGVLVNSRLNMSQQCAQAAKKANSTLACVRNSVASRTRAVTIPLYLALVRPHLKFCVQFWVPQYKKDIEVLEHVQRRATKW</sequence>
<evidence type="ECO:0000313" key="1">
    <source>
        <dbReference type="EMBL" id="GAB0197224.1"/>
    </source>
</evidence>
<gene>
    <name evidence="1" type="ORF">GRJ2_002187700</name>
</gene>
<organism evidence="1 2">
    <name type="scientific">Grus japonensis</name>
    <name type="common">Japanese crane</name>
    <name type="synonym">Red-crowned crane</name>
    <dbReference type="NCBI Taxonomy" id="30415"/>
    <lineage>
        <taxon>Eukaryota</taxon>
        <taxon>Metazoa</taxon>
        <taxon>Chordata</taxon>
        <taxon>Craniata</taxon>
        <taxon>Vertebrata</taxon>
        <taxon>Euteleostomi</taxon>
        <taxon>Archelosauria</taxon>
        <taxon>Archosauria</taxon>
        <taxon>Dinosauria</taxon>
        <taxon>Saurischia</taxon>
        <taxon>Theropoda</taxon>
        <taxon>Coelurosauria</taxon>
        <taxon>Aves</taxon>
        <taxon>Neognathae</taxon>
        <taxon>Neoaves</taxon>
        <taxon>Gruiformes</taxon>
        <taxon>Gruidae</taxon>
        <taxon>Grus</taxon>
    </lineage>
</organism>
<name>A0ABC9XHX2_GRUJA</name>
<proteinExistence type="predicted"/>
<reference evidence="1 2" key="1">
    <citation type="submission" date="2024-06" db="EMBL/GenBank/DDBJ databases">
        <title>The draft genome of Grus japonensis, version 3.</title>
        <authorList>
            <person name="Nabeshima K."/>
            <person name="Suzuki S."/>
            <person name="Onuma M."/>
        </authorList>
    </citation>
    <scope>NUCLEOTIDE SEQUENCE [LARGE SCALE GENOMIC DNA]</scope>
    <source>
        <strain evidence="1 2">451A</strain>
    </source>
</reference>
<dbReference type="EMBL" id="BAAFJT010000017">
    <property type="protein sequence ID" value="GAB0197224.1"/>
    <property type="molecule type" value="Genomic_DNA"/>
</dbReference>
<comment type="caution">
    <text evidence="1">The sequence shown here is derived from an EMBL/GenBank/DDBJ whole genome shotgun (WGS) entry which is preliminary data.</text>
</comment>
<evidence type="ECO:0000313" key="2">
    <source>
        <dbReference type="Proteomes" id="UP001623348"/>
    </source>
</evidence>
<accession>A0ABC9XHX2</accession>
<protein>
    <submittedName>
        <fullName evidence="1">Uncharacterized protein</fullName>
    </submittedName>
</protein>
<dbReference type="AlphaFoldDB" id="A0ABC9XHX2"/>
<keyword evidence="2" id="KW-1185">Reference proteome</keyword>
<dbReference type="PANTHER" id="PTHR33332">
    <property type="entry name" value="REVERSE TRANSCRIPTASE DOMAIN-CONTAINING PROTEIN"/>
    <property type="match status" value="1"/>
</dbReference>
<dbReference type="Proteomes" id="UP001623348">
    <property type="component" value="Unassembled WGS sequence"/>
</dbReference>